<dbReference type="AlphaFoldDB" id="A0A2I1EVH4"/>
<reference evidence="1 4" key="1">
    <citation type="submission" date="2016-04" db="EMBL/GenBank/DDBJ databases">
        <title>Genome analyses suggest a sexual origin of heterokaryosis in a supposedly ancient asexual fungus.</title>
        <authorList>
            <person name="Ropars J."/>
            <person name="Sedzielewska K."/>
            <person name="Noel J."/>
            <person name="Charron P."/>
            <person name="Farinelli L."/>
            <person name="Marton T."/>
            <person name="Kruger M."/>
            <person name="Pelin A."/>
            <person name="Brachmann A."/>
            <person name="Corradi N."/>
        </authorList>
    </citation>
    <scope>NUCLEOTIDE SEQUENCE [LARGE SCALE GENOMIC DNA]</scope>
    <source>
        <strain evidence="1 4">A5</strain>
    </source>
</reference>
<name>A0A2I1EVH4_9GLOM</name>
<dbReference type="VEuPathDB" id="FungiDB:RhiirA1_423852"/>
<protein>
    <submittedName>
        <fullName evidence="1">Uncharacterized protein</fullName>
    </submittedName>
</protein>
<organism evidence="1 4">
    <name type="scientific">Rhizophagus irregularis</name>
    <dbReference type="NCBI Taxonomy" id="588596"/>
    <lineage>
        <taxon>Eukaryota</taxon>
        <taxon>Fungi</taxon>
        <taxon>Fungi incertae sedis</taxon>
        <taxon>Mucoromycota</taxon>
        <taxon>Glomeromycotina</taxon>
        <taxon>Glomeromycetes</taxon>
        <taxon>Glomerales</taxon>
        <taxon>Glomeraceae</taxon>
        <taxon>Rhizophagus</taxon>
    </lineage>
</organism>
<reference evidence="2 3" key="3">
    <citation type="submission" date="2017-10" db="EMBL/GenBank/DDBJ databases">
        <title>Extensive intraspecific genome diversity in a model arbuscular mycorrhizal fungus.</title>
        <authorList>
            <person name="Chen E.C.H."/>
            <person name="Morin E."/>
            <person name="Baudet D."/>
            <person name="Noel J."/>
            <person name="Ndikumana S."/>
            <person name="Charron P."/>
            <person name="St-Onge C."/>
            <person name="Giorgi J."/>
            <person name="Grigoriev I.V."/>
            <person name="Roux C."/>
            <person name="Martin F.M."/>
            <person name="Corradi N."/>
        </authorList>
    </citation>
    <scope>NUCLEOTIDE SEQUENCE [LARGE SCALE GENOMIC DNA]</scope>
    <source>
        <strain evidence="2 3">A1</strain>
    </source>
</reference>
<proteinExistence type="predicted"/>
<dbReference type="EMBL" id="LLXJ01001108">
    <property type="protein sequence ID" value="PKC03855.1"/>
    <property type="molecule type" value="Genomic_DNA"/>
</dbReference>
<sequence>MESALINEQTINNELTVNHVNNVNNVQNSETVFTEYIFPESDKVTDDHEENDKSSNMWEIIYSENRGKTEDIPLDSFIRFGSWGQTNEIYKNLSEYPFFQQNILDYNRLRQMLMEDFQDQKWNIKQKELALQQEWKTVHYAWKQKFESLQKTKGKM</sequence>
<dbReference type="Proteomes" id="UP000232722">
    <property type="component" value="Unassembled WGS sequence"/>
</dbReference>
<dbReference type="OrthoDB" id="2405147at2759"/>
<reference evidence="1 4" key="2">
    <citation type="submission" date="2017-09" db="EMBL/GenBank/DDBJ databases">
        <title>Extensive intraspecific genome diversity in a model arbuscular mycorrhizal fungus.</title>
        <authorList>
            <person name="Chen E.C."/>
            <person name="Morin E."/>
            <person name="Beaudet D."/>
            <person name="Noel J."/>
            <person name="Ndikumana S."/>
            <person name="Charron P."/>
            <person name="St-Onge C."/>
            <person name="Giorgi J."/>
            <person name="Grigoriev I.V."/>
            <person name="Roux C."/>
            <person name="Martin F.M."/>
            <person name="Corradi N."/>
        </authorList>
    </citation>
    <scope>NUCLEOTIDE SEQUENCE [LARGE SCALE GENOMIC DNA]</scope>
    <source>
        <strain evidence="1 4">A5</strain>
    </source>
</reference>
<dbReference type="VEuPathDB" id="FungiDB:FUN_016786"/>
<accession>A0A2I1EVH4</accession>
<gene>
    <name evidence="2" type="ORF">RhiirA1_423852</name>
    <name evidence="1" type="ORF">RhiirA5_362892</name>
</gene>
<comment type="caution">
    <text evidence="1">The sequence shown here is derived from an EMBL/GenBank/DDBJ whole genome shotgun (WGS) entry which is preliminary data.</text>
</comment>
<dbReference type="EMBL" id="LLXH01000860">
    <property type="protein sequence ID" value="PKC62419.1"/>
    <property type="molecule type" value="Genomic_DNA"/>
</dbReference>
<dbReference type="VEuPathDB" id="FungiDB:RhiirFUN_013599"/>
<feature type="non-terminal residue" evidence="1">
    <location>
        <position position="156"/>
    </location>
</feature>
<evidence type="ECO:0000313" key="1">
    <source>
        <dbReference type="EMBL" id="PKC03855.1"/>
    </source>
</evidence>
<reference evidence="2 3" key="4">
    <citation type="submission" date="2017-10" db="EMBL/GenBank/DDBJ databases">
        <title>Genome analyses suggest a sexual origin of heterokaryosis in a supposedly ancient asexual fungus.</title>
        <authorList>
            <person name="Corradi N."/>
            <person name="Sedzielewska K."/>
            <person name="Noel J."/>
            <person name="Charron P."/>
            <person name="Farinelli L."/>
            <person name="Marton T."/>
            <person name="Kruger M."/>
            <person name="Pelin A."/>
            <person name="Brachmann A."/>
            <person name="Corradi N."/>
        </authorList>
    </citation>
    <scope>NUCLEOTIDE SEQUENCE [LARGE SCALE GENOMIC DNA]</scope>
    <source>
        <strain evidence="2 3">A1</strain>
    </source>
</reference>
<evidence type="ECO:0000313" key="3">
    <source>
        <dbReference type="Proteomes" id="UP000232688"/>
    </source>
</evidence>
<evidence type="ECO:0000313" key="2">
    <source>
        <dbReference type="EMBL" id="PKC62419.1"/>
    </source>
</evidence>
<evidence type="ECO:0000313" key="4">
    <source>
        <dbReference type="Proteomes" id="UP000232722"/>
    </source>
</evidence>
<dbReference type="Proteomes" id="UP000232688">
    <property type="component" value="Unassembled WGS sequence"/>
</dbReference>